<gene>
    <name evidence="1" type="ORF">VAT7223_01013</name>
</gene>
<dbReference type="SUPFAM" id="SSF52540">
    <property type="entry name" value="P-loop containing nucleoside triphosphate hydrolases"/>
    <property type="match status" value="1"/>
</dbReference>
<protein>
    <recommendedName>
        <fullName evidence="3">Replication origin-binding protein domain-containing protein</fullName>
    </recommendedName>
</protein>
<dbReference type="GeneID" id="94232092"/>
<evidence type="ECO:0008006" key="3">
    <source>
        <dbReference type="Google" id="ProtNLM"/>
    </source>
</evidence>
<proteinExistence type="predicted"/>
<accession>A0A1C3IL90</accession>
<name>A0A1C3IL90_9VIBR</name>
<dbReference type="AlphaFoldDB" id="A0A1C3IL90"/>
<reference evidence="2" key="1">
    <citation type="submission" date="2016-06" db="EMBL/GenBank/DDBJ databases">
        <authorList>
            <person name="Rodrigo-Torres Lidia"/>
            <person name="Arahal R.David."/>
        </authorList>
    </citation>
    <scope>NUCLEOTIDE SEQUENCE [LARGE SCALE GENOMIC DNA]</scope>
    <source>
        <strain evidence="2">CECT 7223</strain>
    </source>
</reference>
<dbReference type="RefSeq" id="WP_065678514.1">
    <property type="nucleotide sequence ID" value="NZ_AP025460.1"/>
</dbReference>
<organism evidence="1 2">
    <name type="scientific">Vibrio atlanticus</name>
    <dbReference type="NCBI Taxonomy" id="693153"/>
    <lineage>
        <taxon>Bacteria</taxon>
        <taxon>Pseudomonadati</taxon>
        <taxon>Pseudomonadota</taxon>
        <taxon>Gammaproteobacteria</taxon>
        <taxon>Vibrionales</taxon>
        <taxon>Vibrionaceae</taxon>
        <taxon>Vibrio</taxon>
    </lineage>
</organism>
<dbReference type="EMBL" id="FLQP01000016">
    <property type="protein sequence ID" value="SBS62170.1"/>
    <property type="molecule type" value="Genomic_DNA"/>
</dbReference>
<sequence length="780" mass="88081">MKSCDVNTLAPFQHQIINNFQSNEICVLSHPNISIPDLLANKKVVAPKTVNHRNTTQICTYYKEAKQKLSTIVIDSKSYREHAINTVIDNYFSYQLPIFDVYTGRFFDCKDKLGHLLELAKLLMSDQILSIAVKQTIKIVPLSYPDANSLLIKYNLTGNFSEKFVDLFNQATSHKEQAVSSYYKIATEFKAENIDDIHSLNHKKLFTHTTTVALKAKTGVGKTKYVFSPLSQTSSCTQKVVYISHLVALSEQFCQQNQATSYSSSVLNEIENSTRLSLVINSLYKPHLLLKAMDADLLIIDEFEKVLSAIVGSKNNREMKSPQVYDALCLALKQAKQVIVGDADLSNFSLNFLKKIRPDLIFMNCTQNPYTSITAIVKAQEPILCSTTLKQTLFESKVFLFDTRSTLQATAVSLGFKNIAGLECEAEALKSGVLILHGKNKEMKAQKAFLSNPENEIQKYKAILASPCLSAGFSITTSYTNSVHIFCNGTLTPDELINFSRRFRSARQLIFCPRSVCRLHQDFSELERKDEFHALSLQYNEKKSYLNENIAFSLVQLLHADGFNVDVQECETGMLNSSRRAISNTTKTFRISQDSAIIEANDISTKKYQQLTACHNLTSLEIAECKRYNLKKTYQLNNISREDIKFDKVFNRKLFKVVCSIPDESNDLMSDDPNLLRAANLLVSIVFRSDTVDVREKSNHFIHEGKTLNIVACLAKHWKILGHEFPNVTAPYQINTKNKATRFLKSALHVIGADLTKFSGNTGKARIVFKDNALSYFNRL</sequence>
<dbReference type="Proteomes" id="UP000092876">
    <property type="component" value="Unassembled WGS sequence"/>
</dbReference>
<evidence type="ECO:0000313" key="2">
    <source>
        <dbReference type="Proteomes" id="UP000092876"/>
    </source>
</evidence>
<dbReference type="InterPro" id="IPR027417">
    <property type="entry name" value="P-loop_NTPase"/>
</dbReference>
<evidence type="ECO:0000313" key="1">
    <source>
        <dbReference type="EMBL" id="SBS62170.1"/>
    </source>
</evidence>